<organism evidence="1 2">
    <name type="scientific">Steinernema glaseri</name>
    <dbReference type="NCBI Taxonomy" id="37863"/>
    <lineage>
        <taxon>Eukaryota</taxon>
        <taxon>Metazoa</taxon>
        <taxon>Ecdysozoa</taxon>
        <taxon>Nematoda</taxon>
        <taxon>Chromadorea</taxon>
        <taxon>Rhabditida</taxon>
        <taxon>Tylenchina</taxon>
        <taxon>Panagrolaimomorpha</taxon>
        <taxon>Strongyloidoidea</taxon>
        <taxon>Steinernematidae</taxon>
        <taxon>Steinernema</taxon>
    </lineage>
</organism>
<keyword evidence="1" id="KW-1185">Reference proteome</keyword>
<protein>
    <submittedName>
        <fullName evidence="2">CUB domain-containing protein</fullName>
    </submittedName>
</protein>
<evidence type="ECO:0000313" key="2">
    <source>
        <dbReference type="WBParaSite" id="L893_g24383.t1"/>
    </source>
</evidence>
<proteinExistence type="predicted"/>
<dbReference type="Proteomes" id="UP000095287">
    <property type="component" value="Unplaced"/>
</dbReference>
<dbReference type="AlphaFoldDB" id="A0A1I7ZA91"/>
<dbReference type="Gene3D" id="2.60.120.290">
    <property type="entry name" value="Spermadhesin, CUB domain"/>
    <property type="match status" value="1"/>
</dbReference>
<dbReference type="SUPFAM" id="SSF49854">
    <property type="entry name" value="Spermadhesin, CUB domain"/>
    <property type="match status" value="1"/>
</dbReference>
<dbReference type="InterPro" id="IPR035914">
    <property type="entry name" value="Sperma_CUB_dom_sf"/>
</dbReference>
<accession>A0A1I7ZA91</accession>
<name>A0A1I7ZA91_9BILA</name>
<evidence type="ECO:0000313" key="1">
    <source>
        <dbReference type="Proteomes" id="UP000095287"/>
    </source>
</evidence>
<dbReference type="WBParaSite" id="L893_g24383.t1">
    <property type="protein sequence ID" value="L893_g24383.t1"/>
    <property type="gene ID" value="L893_g24383"/>
</dbReference>
<sequence>MCAYHISAPAASTIQFSVNFVGYAGKNDSLCFNQCLYGFLSIKGLVSSWKPQGMRVCCPAQYNKLMTTTSNLLVIQPSNIFYYTDFSVQYKIA</sequence>
<reference evidence="2" key="1">
    <citation type="submission" date="2016-11" db="UniProtKB">
        <authorList>
            <consortium name="WormBaseParasite"/>
        </authorList>
    </citation>
    <scope>IDENTIFICATION</scope>
</reference>